<dbReference type="EMBL" id="JATAAI010000007">
    <property type="protein sequence ID" value="KAK1744324.1"/>
    <property type="molecule type" value="Genomic_DNA"/>
</dbReference>
<proteinExistence type="inferred from homology"/>
<evidence type="ECO:0000256" key="4">
    <source>
        <dbReference type="ARBA" id="ARBA00022676"/>
    </source>
</evidence>
<evidence type="ECO:0000256" key="6">
    <source>
        <dbReference type="ARBA" id="ARBA00022692"/>
    </source>
</evidence>
<name>A0AAD8YD85_9STRA</name>
<protein>
    <recommendedName>
        <fullName evidence="12">Fucosyltransferase</fullName>
        <ecNumber evidence="12">2.4.1.-</ecNumber>
    </recommendedName>
</protein>
<comment type="similarity">
    <text evidence="3 12">Belongs to the glycosyltransferase 10 family.</text>
</comment>
<dbReference type="Pfam" id="PF00852">
    <property type="entry name" value="Glyco_transf_10"/>
    <property type="match status" value="1"/>
</dbReference>
<evidence type="ECO:0000256" key="8">
    <source>
        <dbReference type="ARBA" id="ARBA00022989"/>
    </source>
</evidence>
<dbReference type="PANTHER" id="PTHR11929:SF194">
    <property type="entry name" value="ALPHA-(1,3)-FUCOSYLTRANSFERASE 10"/>
    <property type="match status" value="1"/>
</dbReference>
<keyword evidence="7" id="KW-0735">Signal-anchor</keyword>
<feature type="domain" description="Fucosyltransferase C-terminal" evidence="13">
    <location>
        <begin position="52"/>
        <end position="219"/>
    </location>
</feature>
<dbReference type="PANTHER" id="PTHR11929">
    <property type="entry name" value="ALPHA- 1,3 -FUCOSYLTRANSFERASE"/>
    <property type="match status" value="1"/>
</dbReference>
<comment type="pathway">
    <text evidence="2">Protein modification; protein glycosylation.</text>
</comment>
<comment type="subcellular location">
    <subcellularLocation>
        <location evidence="11">Endomembrane system</location>
        <topology evidence="11">Single-pass membrane protein</topology>
    </subcellularLocation>
    <subcellularLocation>
        <location evidence="12">Golgi apparatus</location>
        <location evidence="12">Golgi stack membrane</location>
        <topology evidence="12">Single-pass type II membrane protein</topology>
    </subcellularLocation>
    <subcellularLocation>
        <location evidence="1">Membrane</location>
        <topology evidence="1">Single-pass type II membrane protein</topology>
    </subcellularLocation>
</comment>
<keyword evidence="15" id="KW-1185">Reference proteome</keyword>
<sequence length="459" mass="52096">MCHTNIFCPFHFQEFYGTTSFKSECHKQLLTVGVPADEFPPVNYSTAIKGASFLARRCRSLNNRETVVKQIIEASFRVDSLSGCLHNAEPPKGLTMASTSKSEIMQRYLFHLAFENQNTDDYITEKLWLTLKSGTIPVYFGAPNIDEHFFPHDSFINVNDFSTTQELARYLIKVANNETLYNSYHVWRKESLPKSFLDKHLPVLGRNNCRLCRWAHARKYGLGWNHERQVIKPIALSREACVDNAGLIRHPAVESWWEMVGEGLVSVEVKSRRPNQSSSTTTCSLNEEVSMVTIEGDVSRSIWSRDGTTDILLQGQASKSLVLRLEFPMKQHKPLRQLNSHTAWIQNEVSRISLVMVDGNGHGATHLVSSAESGFVSIKVNPSSLPLRMRIIIDDYDRFHKGTDQYQTYYGQIMTDDVWSHPQLFALKEGESIDPSKSASMIRDIIEANLTGIASEHDH</sequence>
<evidence type="ECO:0000256" key="11">
    <source>
        <dbReference type="ARBA" id="ARBA00037847"/>
    </source>
</evidence>
<evidence type="ECO:0000256" key="7">
    <source>
        <dbReference type="ARBA" id="ARBA00022968"/>
    </source>
</evidence>
<dbReference type="EC" id="2.4.1.-" evidence="12"/>
<keyword evidence="4 12" id="KW-0328">Glycosyltransferase</keyword>
<evidence type="ECO:0000256" key="3">
    <source>
        <dbReference type="ARBA" id="ARBA00008919"/>
    </source>
</evidence>
<dbReference type="GO" id="GO:0046920">
    <property type="term" value="F:alpha-(1-&gt;3)-fucosyltransferase activity"/>
    <property type="evidence" value="ECO:0007669"/>
    <property type="project" value="TreeGrafter"/>
</dbReference>
<dbReference type="InterPro" id="IPR038577">
    <property type="entry name" value="GT10-like_C_sf"/>
</dbReference>
<evidence type="ECO:0000256" key="12">
    <source>
        <dbReference type="RuleBase" id="RU003832"/>
    </source>
</evidence>
<accession>A0AAD8YD85</accession>
<evidence type="ECO:0000256" key="5">
    <source>
        <dbReference type="ARBA" id="ARBA00022679"/>
    </source>
</evidence>
<keyword evidence="12" id="KW-0333">Golgi apparatus</keyword>
<comment type="caution">
    <text evidence="14">The sequence shown here is derived from an EMBL/GenBank/DDBJ whole genome shotgun (WGS) entry which is preliminary data.</text>
</comment>
<dbReference type="Proteomes" id="UP001224775">
    <property type="component" value="Unassembled WGS sequence"/>
</dbReference>
<evidence type="ECO:0000256" key="9">
    <source>
        <dbReference type="ARBA" id="ARBA00023136"/>
    </source>
</evidence>
<dbReference type="InterPro" id="IPR055270">
    <property type="entry name" value="Glyco_tran_10_C"/>
</dbReference>
<dbReference type="SUPFAM" id="SSF53756">
    <property type="entry name" value="UDP-Glycosyltransferase/glycogen phosphorylase"/>
    <property type="match status" value="1"/>
</dbReference>
<evidence type="ECO:0000259" key="13">
    <source>
        <dbReference type="Pfam" id="PF00852"/>
    </source>
</evidence>
<evidence type="ECO:0000313" key="14">
    <source>
        <dbReference type="EMBL" id="KAK1744324.1"/>
    </source>
</evidence>
<gene>
    <name evidence="14" type="ORF">QTG54_004857</name>
</gene>
<dbReference type="AlphaFoldDB" id="A0AAD8YD85"/>
<organism evidence="14 15">
    <name type="scientific">Skeletonema marinoi</name>
    <dbReference type="NCBI Taxonomy" id="267567"/>
    <lineage>
        <taxon>Eukaryota</taxon>
        <taxon>Sar</taxon>
        <taxon>Stramenopiles</taxon>
        <taxon>Ochrophyta</taxon>
        <taxon>Bacillariophyta</taxon>
        <taxon>Coscinodiscophyceae</taxon>
        <taxon>Thalassiosirophycidae</taxon>
        <taxon>Thalassiosirales</taxon>
        <taxon>Skeletonemataceae</taxon>
        <taxon>Skeletonema</taxon>
        <taxon>Skeletonema marinoi-dohrnii complex</taxon>
    </lineage>
</organism>
<reference evidence="14" key="1">
    <citation type="submission" date="2023-06" db="EMBL/GenBank/DDBJ databases">
        <title>Survivors Of The Sea: Transcriptome response of Skeletonema marinoi to long-term dormancy.</title>
        <authorList>
            <person name="Pinder M.I.M."/>
            <person name="Kourtchenko O."/>
            <person name="Robertson E.K."/>
            <person name="Larsson T."/>
            <person name="Maumus F."/>
            <person name="Osuna-Cruz C.M."/>
            <person name="Vancaester E."/>
            <person name="Stenow R."/>
            <person name="Vandepoele K."/>
            <person name="Ploug H."/>
            <person name="Bruchert V."/>
            <person name="Godhe A."/>
            <person name="Topel M."/>
        </authorList>
    </citation>
    <scope>NUCLEOTIDE SEQUENCE</scope>
    <source>
        <strain evidence="14">R05AC</strain>
    </source>
</reference>
<keyword evidence="10" id="KW-0325">Glycoprotein</keyword>
<evidence type="ECO:0000256" key="1">
    <source>
        <dbReference type="ARBA" id="ARBA00004606"/>
    </source>
</evidence>
<evidence type="ECO:0000313" key="15">
    <source>
        <dbReference type="Proteomes" id="UP001224775"/>
    </source>
</evidence>
<dbReference type="GO" id="GO:0032580">
    <property type="term" value="C:Golgi cisterna membrane"/>
    <property type="evidence" value="ECO:0007669"/>
    <property type="project" value="UniProtKB-SubCell"/>
</dbReference>
<keyword evidence="6 12" id="KW-0812">Transmembrane</keyword>
<evidence type="ECO:0000256" key="2">
    <source>
        <dbReference type="ARBA" id="ARBA00004922"/>
    </source>
</evidence>
<dbReference type="Gene3D" id="3.40.50.11660">
    <property type="entry name" value="Glycosyl transferase family 10, C-terminal domain"/>
    <property type="match status" value="1"/>
</dbReference>
<evidence type="ECO:0000256" key="10">
    <source>
        <dbReference type="ARBA" id="ARBA00023180"/>
    </source>
</evidence>
<keyword evidence="9" id="KW-0472">Membrane</keyword>
<dbReference type="FunFam" id="3.40.50.11660:FF:000002">
    <property type="entry name" value="Alpha-(1,3)-fucosyltransferase"/>
    <property type="match status" value="1"/>
</dbReference>
<keyword evidence="8" id="KW-1133">Transmembrane helix</keyword>
<dbReference type="InterPro" id="IPR001503">
    <property type="entry name" value="Glyco_trans_10"/>
</dbReference>
<keyword evidence="5 12" id="KW-0808">Transferase</keyword>